<proteinExistence type="predicted"/>
<name>A0A2P2R3C9_RHIMU</name>
<dbReference type="EMBL" id="GGEC01093251">
    <property type="protein sequence ID" value="MBX73735.1"/>
    <property type="molecule type" value="Transcribed_RNA"/>
</dbReference>
<organism evidence="1">
    <name type="scientific">Rhizophora mucronata</name>
    <name type="common">Asiatic mangrove</name>
    <dbReference type="NCBI Taxonomy" id="61149"/>
    <lineage>
        <taxon>Eukaryota</taxon>
        <taxon>Viridiplantae</taxon>
        <taxon>Streptophyta</taxon>
        <taxon>Embryophyta</taxon>
        <taxon>Tracheophyta</taxon>
        <taxon>Spermatophyta</taxon>
        <taxon>Magnoliopsida</taxon>
        <taxon>eudicotyledons</taxon>
        <taxon>Gunneridae</taxon>
        <taxon>Pentapetalae</taxon>
        <taxon>rosids</taxon>
        <taxon>fabids</taxon>
        <taxon>Malpighiales</taxon>
        <taxon>Rhizophoraceae</taxon>
        <taxon>Rhizophora</taxon>
    </lineage>
</organism>
<accession>A0A2P2R3C9</accession>
<protein>
    <submittedName>
        <fullName evidence="1">Uncharacterized protein</fullName>
    </submittedName>
</protein>
<evidence type="ECO:0000313" key="1">
    <source>
        <dbReference type="EMBL" id="MBX73735.1"/>
    </source>
</evidence>
<sequence>MRMMLYAHHLHGQDALDILIPLFSVHLSIIGIRKYFLA</sequence>
<dbReference type="AlphaFoldDB" id="A0A2P2R3C9"/>
<reference evidence="1" key="1">
    <citation type="submission" date="2018-02" db="EMBL/GenBank/DDBJ databases">
        <title>Rhizophora mucronata_Transcriptome.</title>
        <authorList>
            <person name="Meera S.P."/>
            <person name="Sreeshan A."/>
            <person name="Augustine A."/>
        </authorList>
    </citation>
    <scope>NUCLEOTIDE SEQUENCE</scope>
    <source>
        <tissue evidence="1">Leaf</tissue>
    </source>
</reference>